<gene>
    <name evidence="4" type="ORF">UCRPA7_6535</name>
</gene>
<evidence type="ECO:0000313" key="4">
    <source>
        <dbReference type="EMBL" id="EON97973.1"/>
    </source>
</evidence>
<dbReference type="GO" id="GO:0005783">
    <property type="term" value="C:endoplasmic reticulum"/>
    <property type="evidence" value="ECO:0007669"/>
    <property type="project" value="TreeGrafter"/>
</dbReference>
<dbReference type="Gene3D" id="1.20.5.340">
    <property type="match status" value="1"/>
</dbReference>
<reference evidence="5" key="1">
    <citation type="journal article" date="2013" name="Genome Announc.">
        <title>Draft genome sequence of the ascomycete Phaeoacremonium aleophilum strain UCR-PA7, a causal agent of the esca disease complex in grapevines.</title>
        <authorList>
            <person name="Blanco-Ulate B."/>
            <person name="Rolshausen P."/>
            <person name="Cantu D."/>
        </authorList>
    </citation>
    <scope>NUCLEOTIDE SEQUENCE [LARGE SCALE GENOMIC DNA]</scope>
    <source>
        <strain evidence="5">UCR-PA7</strain>
    </source>
</reference>
<dbReference type="RefSeq" id="XP_007917263.1">
    <property type="nucleotide sequence ID" value="XM_007919072.1"/>
</dbReference>
<dbReference type="KEGG" id="tmn:UCRPA7_6535"/>
<proteinExistence type="predicted"/>
<keyword evidence="1" id="KW-0175">Coiled coil</keyword>
<evidence type="ECO:0000256" key="1">
    <source>
        <dbReference type="SAM" id="Coils"/>
    </source>
</evidence>
<evidence type="ECO:0000313" key="5">
    <source>
        <dbReference type="Proteomes" id="UP000014074"/>
    </source>
</evidence>
<evidence type="ECO:0000256" key="2">
    <source>
        <dbReference type="SAM" id="MobiDB-lite"/>
    </source>
</evidence>
<accession>R8BF98</accession>
<protein>
    <submittedName>
        <fullName evidence="4">Putative m protein repeat protein</fullName>
    </submittedName>
</protein>
<dbReference type="Pfam" id="PF12325">
    <property type="entry name" value="TMF_TATA_bd"/>
    <property type="match status" value="1"/>
</dbReference>
<dbReference type="GeneID" id="19327201"/>
<dbReference type="EMBL" id="KB933247">
    <property type="protein sequence ID" value="EON97973.1"/>
    <property type="molecule type" value="Genomic_DNA"/>
</dbReference>
<feature type="coiled-coil region" evidence="1">
    <location>
        <begin position="344"/>
        <end position="385"/>
    </location>
</feature>
<dbReference type="eggNOG" id="KOG4673">
    <property type="taxonomic scope" value="Eukaryota"/>
</dbReference>
<dbReference type="InterPro" id="IPR022091">
    <property type="entry name" value="TMF_TATA-bd"/>
</dbReference>
<dbReference type="GO" id="GO:0005794">
    <property type="term" value="C:Golgi apparatus"/>
    <property type="evidence" value="ECO:0007669"/>
    <property type="project" value="TreeGrafter"/>
</dbReference>
<dbReference type="AlphaFoldDB" id="R8BF98"/>
<keyword evidence="5" id="KW-1185">Reference proteome</keyword>
<organism evidence="4 5">
    <name type="scientific">Phaeoacremonium minimum (strain UCR-PA7)</name>
    <name type="common">Esca disease fungus</name>
    <name type="synonym">Togninia minima</name>
    <dbReference type="NCBI Taxonomy" id="1286976"/>
    <lineage>
        <taxon>Eukaryota</taxon>
        <taxon>Fungi</taxon>
        <taxon>Dikarya</taxon>
        <taxon>Ascomycota</taxon>
        <taxon>Pezizomycotina</taxon>
        <taxon>Sordariomycetes</taxon>
        <taxon>Sordariomycetidae</taxon>
        <taxon>Togniniales</taxon>
        <taxon>Togniniaceae</taxon>
        <taxon>Phaeoacremonium</taxon>
    </lineage>
</organism>
<dbReference type="Proteomes" id="UP000014074">
    <property type="component" value="Unassembled WGS sequence"/>
</dbReference>
<feature type="region of interest" description="Disordered" evidence="2">
    <location>
        <begin position="238"/>
        <end position="272"/>
    </location>
</feature>
<dbReference type="OrthoDB" id="74178at2759"/>
<evidence type="ECO:0000259" key="3">
    <source>
        <dbReference type="Pfam" id="PF12325"/>
    </source>
</evidence>
<dbReference type="InterPro" id="IPR052602">
    <property type="entry name" value="Growth_transcription_reg"/>
</dbReference>
<feature type="domain" description="TATA element modulatory factor 1 TATA binding" evidence="3">
    <location>
        <begin position="331"/>
        <end position="444"/>
    </location>
</feature>
<dbReference type="HOGENOM" id="CLU_013114_1_0_1"/>
<name>R8BF98_PHAM7</name>
<sequence length="447" mass="50686">MEEGKNLMSTEQKLRTVIKGLRTKITENEKELSNVKTSRGKLEADLDNARRQSRRADDLEKYQQELHKRIGQSQKDIDALKSEGAAKDRTIADLKSQLQKAAQEKEALATKINDEALDKERKRARDLEEQVSDLKVEKNLVADRAKTQATELKEKAERAAERAKAVEIELKAEIQIMESKLEAMRVRAEEASSGAIGDSQAKLLRQIETLQSQYAIASENWQGIETTLLARITNLEKERDEAQQRESDVRKKAREAAKRAKRQEEELEETRTKLPSLEDDAKAYQTQIESLRKRAEEAEAALQEAKADFEKQKASWKEEKSNQQIVQDMVSVSTVAAGPSVQLVERMSAAIRRLETEKVATKEELARISKQRDEARAEIVALMREAESGKSALQKVADLEAQVAEVNGRYETTLELLGEKSELVEELKSDVEDVKAMYRDLVERTIK</sequence>
<dbReference type="PANTHER" id="PTHR46515:SF1">
    <property type="entry name" value="TATA ELEMENT MODULATORY FACTOR"/>
    <property type="match status" value="1"/>
</dbReference>
<dbReference type="PANTHER" id="PTHR46515">
    <property type="entry name" value="TATA ELEMENT MODULATORY FACTOR TMF1"/>
    <property type="match status" value="1"/>
</dbReference>